<gene>
    <name evidence="4" type="ORF">EC912_101603</name>
</gene>
<proteinExistence type="predicted"/>
<protein>
    <recommendedName>
        <fullName evidence="3">AsmA domain-containing protein</fullName>
    </recommendedName>
</protein>
<dbReference type="RefSeq" id="WP_243649112.1">
    <property type="nucleotide sequence ID" value="NZ_SMCS01000001.1"/>
</dbReference>
<accession>A0A4R3YYB3</accession>
<feature type="transmembrane region" description="Helical" evidence="2">
    <location>
        <begin position="9"/>
        <end position="30"/>
    </location>
</feature>
<dbReference type="InterPro" id="IPR052894">
    <property type="entry name" value="AsmA-related"/>
</dbReference>
<evidence type="ECO:0000259" key="3">
    <source>
        <dbReference type="Pfam" id="PF05170"/>
    </source>
</evidence>
<dbReference type="EMBL" id="SMCS01000001">
    <property type="protein sequence ID" value="TCV97586.1"/>
    <property type="molecule type" value="Genomic_DNA"/>
</dbReference>
<evidence type="ECO:0000256" key="2">
    <source>
        <dbReference type="SAM" id="Phobius"/>
    </source>
</evidence>
<dbReference type="PANTHER" id="PTHR30441">
    <property type="entry name" value="DUF748 DOMAIN-CONTAINING PROTEIN"/>
    <property type="match status" value="1"/>
</dbReference>
<dbReference type="PANTHER" id="PTHR30441:SF9">
    <property type="entry name" value="ASMA FAMILY PROTEIN YHJG"/>
    <property type="match status" value="1"/>
</dbReference>
<organism evidence="4 5">
    <name type="scientific">Luteibacter rhizovicinus</name>
    <dbReference type="NCBI Taxonomy" id="242606"/>
    <lineage>
        <taxon>Bacteria</taxon>
        <taxon>Pseudomonadati</taxon>
        <taxon>Pseudomonadota</taxon>
        <taxon>Gammaproteobacteria</taxon>
        <taxon>Lysobacterales</taxon>
        <taxon>Rhodanobacteraceae</taxon>
        <taxon>Luteibacter</taxon>
    </lineage>
</organism>
<feature type="compositionally biased region" description="Basic and acidic residues" evidence="1">
    <location>
        <begin position="222"/>
        <end position="232"/>
    </location>
</feature>
<feature type="region of interest" description="Disordered" evidence="1">
    <location>
        <begin position="194"/>
        <end position="232"/>
    </location>
</feature>
<feature type="domain" description="AsmA" evidence="3">
    <location>
        <begin position="2"/>
        <end position="596"/>
    </location>
</feature>
<sequence>MMKRGSKILAWMIGIVLAMIVIAILIVAFFDWNRLKPTINDKVSQAIGRPFSINGDISAQWSREPSETGLHSLMPWPHFVAKDIVVANPDWAKTKQFATLDALEFRLSPLPLIGKRIVIPDVQLRAPKIDLERVGDGRNNWTFKLPESAGPSEWALELNAIGFDKGHIDLADAVSKVDLGVDVTPLEKAIPFGEIMAGQERDSREQAGKTTGASAKSMSRSGADEKDRSDQTKQKQTYAFAWAAKGTYKGTTIDGKGHTGGVLALRDAARPFPVQADVRVGDTHVALVGTLTDPVNLGALDVRLWFSGKSMANLYAITGVTLPDTPPFATEGHLVATLKKDASVFRYENFTGRVGGSDLGGSLTYDAGGLRPSLVGALKSNVLQFSDLAPLIGADSNAQKKDRGDGTAQPNDKVLPVEPFRTERWKAMDADVQFTGAKISHGEKLPIDKLSTHLIMKEGVLTLDPLNFGVAGGTIGSNIRLDGSTAPMRGRINLGARHLQLKQLFPGFEPMKTSFGEVNGDAALSATGNSVAALLGTSNGEIKLLVNDGAISKTLLETAGLNVGNIIIGRLFGDKTVKINCAAADLDATNGLVETRLFAFDTEDALINIEGTVDFKTEKLDLDVKPHTKGFRVLSLRSPLYVKGTMKNPSVGVQAGPLILRGGGAVALAVFAAPAAALAALVVPTSGKGEDNTCRPLLEELKKNPAQAPGVPRPAKK</sequence>
<name>A0A4R3YYB3_9GAMM</name>
<keyword evidence="2" id="KW-0472">Membrane</keyword>
<evidence type="ECO:0000313" key="5">
    <source>
        <dbReference type="Proteomes" id="UP000295645"/>
    </source>
</evidence>
<comment type="caution">
    <text evidence="4">The sequence shown here is derived from an EMBL/GenBank/DDBJ whole genome shotgun (WGS) entry which is preliminary data.</text>
</comment>
<dbReference type="AlphaFoldDB" id="A0A4R3YYB3"/>
<dbReference type="InterPro" id="IPR007844">
    <property type="entry name" value="AsmA"/>
</dbReference>
<feature type="compositionally biased region" description="Polar residues" evidence="1">
    <location>
        <begin position="208"/>
        <end position="220"/>
    </location>
</feature>
<keyword evidence="2" id="KW-0812">Transmembrane</keyword>
<dbReference type="GO" id="GO:0005886">
    <property type="term" value="C:plasma membrane"/>
    <property type="evidence" value="ECO:0007669"/>
    <property type="project" value="TreeGrafter"/>
</dbReference>
<evidence type="ECO:0000313" key="4">
    <source>
        <dbReference type="EMBL" id="TCV97586.1"/>
    </source>
</evidence>
<dbReference type="Pfam" id="PF05170">
    <property type="entry name" value="AsmA"/>
    <property type="match status" value="1"/>
</dbReference>
<dbReference type="GO" id="GO:0090313">
    <property type="term" value="P:regulation of protein targeting to membrane"/>
    <property type="evidence" value="ECO:0007669"/>
    <property type="project" value="TreeGrafter"/>
</dbReference>
<dbReference type="Proteomes" id="UP000295645">
    <property type="component" value="Unassembled WGS sequence"/>
</dbReference>
<reference evidence="4 5" key="1">
    <citation type="submission" date="2019-03" db="EMBL/GenBank/DDBJ databases">
        <title>Above-ground endophytic microbial communities from plants in different locations in the United States.</title>
        <authorList>
            <person name="Frank C."/>
        </authorList>
    </citation>
    <scope>NUCLEOTIDE SEQUENCE [LARGE SCALE GENOMIC DNA]</scope>
    <source>
        <strain evidence="4 5">LP_13_YM</strain>
    </source>
</reference>
<evidence type="ECO:0000256" key="1">
    <source>
        <dbReference type="SAM" id="MobiDB-lite"/>
    </source>
</evidence>
<keyword evidence="5" id="KW-1185">Reference proteome</keyword>
<keyword evidence="2" id="KW-1133">Transmembrane helix</keyword>